<dbReference type="InterPro" id="IPR043128">
    <property type="entry name" value="Rev_trsase/Diguanyl_cyclase"/>
</dbReference>
<evidence type="ECO:0000259" key="2">
    <source>
        <dbReference type="PROSITE" id="PS50994"/>
    </source>
</evidence>
<evidence type="ECO:0000313" key="3">
    <source>
        <dbReference type="Proteomes" id="UP000079169"/>
    </source>
</evidence>
<dbReference type="Proteomes" id="UP000079169">
    <property type="component" value="Unplaced"/>
</dbReference>
<dbReference type="Gene3D" id="3.10.10.10">
    <property type="entry name" value="HIV Type 1 Reverse Transcriptase, subunit A, domain 1"/>
    <property type="match status" value="1"/>
</dbReference>
<feature type="compositionally biased region" description="Polar residues" evidence="1">
    <location>
        <begin position="408"/>
        <end position="434"/>
    </location>
</feature>
<dbReference type="RefSeq" id="XP_026687313.1">
    <property type="nucleotide sequence ID" value="XM_026831512.1"/>
</dbReference>
<dbReference type="SUPFAM" id="SSF56672">
    <property type="entry name" value="DNA/RNA polymerases"/>
    <property type="match status" value="1"/>
</dbReference>
<feature type="domain" description="Integrase catalytic" evidence="2">
    <location>
        <begin position="1465"/>
        <end position="1659"/>
    </location>
</feature>
<dbReference type="GeneID" id="103520365"/>
<organism evidence="3 4">
    <name type="scientific">Diaphorina citri</name>
    <name type="common">Asian citrus psyllid</name>
    <dbReference type="NCBI Taxonomy" id="121845"/>
    <lineage>
        <taxon>Eukaryota</taxon>
        <taxon>Metazoa</taxon>
        <taxon>Ecdysozoa</taxon>
        <taxon>Arthropoda</taxon>
        <taxon>Hexapoda</taxon>
        <taxon>Insecta</taxon>
        <taxon>Pterygota</taxon>
        <taxon>Neoptera</taxon>
        <taxon>Paraneoptera</taxon>
        <taxon>Hemiptera</taxon>
        <taxon>Sternorrhyncha</taxon>
        <taxon>Psylloidea</taxon>
        <taxon>Psyllidae</taxon>
        <taxon>Diaphorininae</taxon>
        <taxon>Diaphorina</taxon>
    </lineage>
</organism>
<dbReference type="Gene3D" id="3.30.70.270">
    <property type="match status" value="1"/>
</dbReference>
<dbReference type="InterPro" id="IPR008042">
    <property type="entry name" value="Retrotrans_Pao"/>
</dbReference>
<dbReference type="InterPro" id="IPR043502">
    <property type="entry name" value="DNA/RNA_pol_sf"/>
</dbReference>
<dbReference type="Pfam" id="PF00078">
    <property type="entry name" value="RVT_1"/>
    <property type="match status" value="1"/>
</dbReference>
<evidence type="ECO:0000313" key="4">
    <source>
        <dbReference type="RefSeq" id="XP_026687313.1"/>
    </source>
</evidence>
<accession>A0A3Q0JJJ7</accession>
<dbReference type="Pfam" id="PF18701">
    <property type="entry name" value="DUF5641"/>
    <property type="match status" value="1"/>
</dbReference>
<dbReference type="GO" id="GO:0071897">
    <property type="term" value="P:DNA biosynthetic process"/>
    <property type="evidence" value="ECO:0007669"/>
    <property type="project" value="UniProtKB-ARBA"/>
</dbReference>
<dbReference type="InterPro" id="IPR040676">
    <property type="entry name" value="DUF5641"/>
</dbReference>
<dbReference type="InterPro" id="IPR001584">
    <property type="entry name" value="Integrase_cat-core"/>
</dbReference>
<sequence length="1773" mass="200596">MEAKQAKLTILTSKKEHTFSRLQEIYDLIKKMSTDKDKATAVQFKQKAYSVDSLKSEFYSLIERINLLEAELNVNRPTGFSSLTTVEDMYGSIKYTLQLLEKPAAPPTISNPTPHTSTSTEQDPFIKLVPLEIPSFSGELAEWPMFSNLFKVNIHDRTNLPKAHKLQYLLAKLTGRAQLMCSGIPPTEENYDIIWNSLIKRFDDKRNLATHYLDILQKFKPQKSESGENLNLFIDKVGAAVSALKALELPNLADFILFHLGISKIDDPTRRLFENTLTPEEIPTFQKLIDFAQDQTKVLFRIGNVSSKYKPSSDYKSHSYHKSGNASKLSHSFFVKNNYNNCSLCASDHPLFRCNKFLKLNPHERYSFARQHTLCVNCLGNNHRFPDCSSKNVCSVCKLKHHSLLHFNQNNPSGFDNQSKSSTSRPNSNNQLAQSIPSNSKHSSNSTNCKVNVNPVQKFNAVQLSEPSQNLEPAEVSLCSQTENKNSNSAGTTVLLGTIKIKVFDINGYPHIMRFLLDSGSMSNIIIQSAVKTLNLPSSPSTSSLRGLGSASSTVLGQVNFSFASRFDERIKFTTHALVVPNVVDKLPIHIIDCSKINHIKPLPLADDEFMEPGPIFGILGSSVYPYILLGDTVHGSVDQPVAVSTKLGHVIFGNAPMLSTSVDNQSHCMFQSSLDTDLVRFWEIENVPSVEGFKLSPEDKLCEEIYSSEVSRNDDGLYQVPLPFKEDPTQLGDSFTMAKKRFFLLEKRLQSSEDLRSSYDQAMSDLIDKGFMSKCSDQSDISGYFIPHHIVTKSESVSTKVRVVYDASCKTTSGKSLNDILHCGAKLYSNLFCVLLNFRLLPYALNGDITKMFMQIKLHEKYWKFQKIIWRFSPNEPLTFYNLSVVTFGLKSSPFLALRTVHQLISDESENYPLVSKNIPGMLYMDDLVASFLTENECVLFYREITELFKSGGFTFTKWSSNSAQVLHNIPASDQLEKMISWDKDNFTLKVLGMCWSPKEDKFHFKINQNIASNTKRGMLSYILTIYDPLGLLSPVILFVKLLIKRLWIAKIDWDSQPPPDILSLWNLFIQQLPSLENISFPRHINVKINCIFQLVGFADASEKAYGAVIYSRVILPDSTVKVELICAKSKVAPVKVESIPRLELCGLLLLSELMATVTKSYLSKFEIDDSYCLTDSSVTLCWAHSSPHLYQVFIANRISKIQQNINISTLFHVSGQDNPADCLSRGLVPEQLVDCNLYLSGPPWLHQSPVEWPIRKYSDFAGQETPERKSNLSLIGVQDEPNPLLEMFLRCSSWYKILKIVILILRFLKIIPKGLAVSAEALNTAEIFVMKLLQKEFFPHDISNIRKGLPCSPQIRKLSPFLDDHGLLRVGGRISNSNVDYDQQHPILLSSKHHVVVLIVDYFHQKNYHTGPHLLLALLRQRFWILGARSLARKRFQACNICFRLSPKCSYPKMGDLPKSRVLESKPFLNTACDYLGPIHIVLTHRRGQRSQKAYICLFICLATKAVHLEVASDLTTECFLNAFKRFLSRRGPIRSMLSDGGSNFVGAKNKLNVIYDLLESPDYKDRFVRELSEHRITWSMNPPASPHFGGIFESNIKSFKTHFFRVVGKQLLSYEELVTLTTQIECLLNSRPLCKLSSDPDDMDILTPNHFLKLTNLTCIPAENVTELRVGRLSRFQLIDQLVQSFWKRWSTEYLSQLQTREKWHTSCNNIIPGVVVLIRQDGVAPLNWPTGVVSQVYPGRDGIVRVVSVKTPKGIYKRAVHNLCPLPTQ</sequence>
<dbReference type="STRING" id="121845.A0A3Q0JJJ7"/>
<reference evidence="4" key="1">
    <citation type="submission" date="2025-08" db="UniProtKB">
        <authorList>
            <consortium name="RefSeq"/>
        </authorList>
    </citation>
    <scope>IDENTIFICATION</scope>
</reference>
<name>A0A3Q0JJJ7_DIACI</name>
<dbReference type="GO" id="GO:0015074">
    <property type="term" value="P:DNA integration"/>
    <property type="evidence" value="ECO:0007669"/>
    <property type="project" value="InterPro"/>
</dbReference>
<dbReference type="InterPro" id="IPR005312">
    <property type="entry name" value="DUF1759"/>
</dbReference>
<dbReference type="Gene3D" id="3.30.420.10">
    <property type="entry name" value="Ribonuclease H-like superfamily/Ribonuclease H"/>
    <property type="match status" value="1"/>
</dbReference>
<dbReference type="PaxDb" id="121845-A0A3Q0JJJ7"/>
<dbReference type="InterPro" id="IPR036397">
    <property type="entry name" value="RNaseH_sf"/>
</dbReference>
<dbReference type="InterPro" id="IPR000477">
    <property type="entry name" value="RT_dom"/>
</dbReference>
<dbReference type="GO" id="GO:0003676">
    <property type="term" value="F:nucleic acid binding"/>
    <property type="evidence" value="ECO:0007669"/>
    <property type="project" value="InterPro"/>
</dbReference>
<dbReference type="KEGG" id="dci:103520365"/>
<dbReference type="SUPFAM" id="SSF53098">
    <property type="entry name" value="Ribonuclease H-like"/>
    <property type="match status" value="1"/>
</dbReference>
<dbReference type="Pfam" id="PF05380">
    <property type="entry name" value="Peptidase_A17"/>
    <property type="match status" value="1"/>
</dbReference>
<gene>
    <name evidence="4" type="primary">LOC103520365</name>
</gene>
<dbReference type="PANTHER" id="PTHR47331">
    <property type="entry name" value="PHD-TYPE DOMAIN-CONTAINING PROTEIN"/>
    <property type="match status" value="1"/>
</dbReference>
<dbReference type="PROSITE" id="PS50994">
    <property type="entry name" value="INTEGRASE"/>
    <property type="match status" value="1"/>
</dbReference>
<feature type="compositionally biased region" description="Low complexity" evidence="1">
    <location>
        <begin position="435"/>
        <end position="448"/>
    </location>
</feature>
<dbReference type="Pfam" id="PF03564">
    <property type="entry name" value="DUF1759"/>
    <property type="match status" value="1"/>
</dbReference>
<keyword evidence="3" id="KW-1185">Reference proteome</keyword>
<evidence type="ECO:0000256" key="1">
    <source>
        <dbReference type="SAM" id="MobiDB-lite"/>
    </source>
</evidence>
<dbReference type="PANTHER" id="PTHR47331:SF1">
    <property type="entry name" value="GAG-LIKE PROTEIN"/>
    <property type="match status" value="1"/>
</dbReference>
<protein>
    <submittedName>
        <fullName evidence="4">Uncharacterized protein LOC103520365</fullName>
    </submittedName>
</protein>
<dbReference type="InterPro" id="IPR012337">
    <property type="entry name" value="RNaseH-like_sf"/>
</dbReference>
<proteinExistence type="predicted"/>
<feature type="region of interest" description="Disordered" evidence="1">
    <location>
        <begin position="408"/>
        <end position="449"/>
    </location>
</feature>
<dbReference type="GO" id="GO:0042575">
    <property type="term" value="C:DNA polymerase complex"/>
    <property type="evidence" value="ECO:0007669"/>
    <property type="project" value="UniProtKB-ARBA"/>
</dbReference>